<dbReference type="RefSeq" id="WP_095998446.1">
    <property type="nucleotide sequence ID" value="NZ_NSLI01000003.1"/>
</dbReference>
<sequence>MKLLADQNVHRRVVLRLRDAGYDVEFILETMPGRLDEQILARPDIGELVFITGDKGFGRWIFDLGLPRPLSILYSRLPQPDWADTADRLLRILEEGVAPGQMITITKDGERTKPFPLGASNG</sequence>
<dbReference type="OrthoDB" id="9806751at2"/>
<gene>
    <name evidence="2" type="ORF">CKY28_11575</name>
</gene>
<dbReference type="EMBL" id="NSLI01000003">
    <property type="protein sequence ID" value="PAX08204.1"/>
    <property type="molecule type" value="Genomic_DNA"/>
</dbReference>
<dbReference type="Proteomes" id="UP000218151">
    <property type="component" value="Unassembled WGS sequence"/>
</dbReference>
<proteinExistence type="predicted"/>
<dbReference type="Pfam" id="PF18480">
    <property type="entry name" value="DUF5615"/>
    <property type="match status" value="1"/>
</dbReference>
<dbReference type="InterPro" id="IPR041049">
    <property type="entry name" value="DUF5615"/>
</dbReference>
<keyword evidence="3" id="KW-1185">Reference proteome</keyword>
<organism evidence="2 3">
    <name type="scientific">Sphingomonas lenta</name>
    <dbReference type="NCBI Taxonomy" id="1141887"/>
    <lineage>
        <taxon>Bacteria</taxon>
        <taxon>Pseudomonadati</taxon>
        <taxon>Pseudomonadota</taxon>
        <taxon>Alphaproteobacteria</taxon>
        <taxon>Sphingomonadales</taxon>
        <taxon>Sphingomonadaceae</taxon>
        <taxon>Sphingomonas</taxon>
    </lineage>
</organism>
<comment type="caution">
    <text evidence="2">The sequence shown here is derived from an EMBL/GenBank/DDBJ whole genome shotgun (WGS) entry which is preliminary data.</text>
</comment>
<accession>A0A2A2SFX5</accession>
<evidence type="ECO:0000313" key="2">
    <source>
        <dbReference type="EMBL" id="PAX08204.1"/>
    </source>
</evidence>
<name>A0A2A2SFX5_9SPHN</name>
<feature type="domain" description="DUF5615" evidence="1">
    <location>
        <begin position="1"/>
        <end position="95"/>
    </location>
</feature>
<reference evidence="3" key="1">
    <citation type="submission" date="2017-09" db="EMBL/GenBank/DDBJ databases">
        <authorList>
            <person name="Feng G."/>
            <person name="Zhu H."/>
        </authorList>
    </citation>
    <scope>NUCLEOTIDE SEQUENCE [LARGE SCALE GENOMIC DNA]</scope>
    <source>
        <strain evidence="3">1PNM-20</strain>
    </source>
</reference>
<evidence type="ECO:0000313" key="3">
    <source>
        <dbReference type="Proteomes" id="UP000218151"/>
    </source>
</evidence>
<evidence type="ECO:0000259" key="1">
    <source>
        <dbReference type="Pfam" id="PF18480"/>
    </source>
</evidence>
<protein>
    <recommendedName>
        <fullName evidence="1">DUF5615 domain-containing protein</fullName>
    </recommendedName>
</protein>
<dbReference type="AlphaFoldDB" id="A0A2A2SFX5"/>